<dbReference type="InterPro" id="IPR042491">
    <property type="entry name" value="Vps35_C"/>
</dbReference>
<dbReference type="AlphaFoldDB" id="A0A2P6TGB8"/>
<keyword evidence="9" id="KW-0333">Golgi apparatus</keyword>
<evidence type="ECO:0000256" key="11">
    <source>
        <dbReference type="PIRNR" id="PIRNR009375"/>
    </source>
</evidence>
<dbReference type="FunFam" id="1.25.40.660:FF:000003">
    <property type="entry name" value="Vacuolar protein sorting-associated protein 35"/>
    <property type="match status" value="1"/>
</dbReference>
<dbReference type="GO" id="GO:0010008">
    <property type="term" value="C:endosome membrane"/>
    <property type="evidence" value="ECO:0007669"/>
    <property type="project" value="UniProtKB-SubCell"/>
</dbReference>
<reference evidence="12 13" key="1">
    <citation type="journal article" date="2018" name="Plant J.">
        <title>Genome sequences of Chlorella sorokiniana UTEX 1602 and Micractinium conductrix SAG 241.80: implications to maltose excretion by a green alga.</title>
        <authorList>
            <person name="Arriola M.B."/>
            <person name="Velmurugan N."/>
            <person name="Zhang Y."/>
            <person name="Plunkett M.H."/>
            <person name="Hondzo H."/>
            <person name="Barney B.M."/>
        </authorList>
    </citation>
    <scope>NUCLEOTIDE SEQUENCE [LARGE SCALE GENOMIC DNA]</scope>
    <source>
        <strain evidence="13">UTEX 1602</strain>
    </source>
</reference>
<dbReference type="GO" id="GO:0005829">
    <property type="term" value="C:cytosol"/>
    <property type="evidence" value="ECO:0007669"/>
    <property type="project" value="GOC"/>
</dbReference>
<comment type="subcellular location">
    <subcellularLocation>
        <location evidence="3">Cytoplasm</location>
    </subcellularLocation>
    <subcellularLocation>
        <location evidence="1">Endosome membrane</location>
        <topology evidence="1">Peripheral membrane protein</topology>
        <orientation evidence="1">Cytoplasmic side</orientation>
    </subcellularLocation>
    <subcellularLocation>
        <location evidence="4">Golgi apparatus</location>
        <location evidence="4">trans-Golgi network membrane</location>
        <topology evidence="4">Peripheral membrane protein</topology>
        <orientation evidence="4">Cytoplasmic side</orientation>
    </subcellularLocation>
    <subcellularLocation>
        <location evidence="2">Prevacuolar compartment membrane</location>
        <topology evidence="2">Peripheral membrane protein</topology>
        <orientation evidence="2">Cytoplasmic side</orientation>
    </subcellularLocation>
</comment>
<evidence type="ECO:0000313" key="12">
    <source>
        <dbReference type="EMBL" id="PRW33163.1"/>
    </source>
</evidence>
<dbReference type="PANTHER" id="PTHR11099">
    <property type="entry name" value="VACUOLAR SORTING PROTEIN 35"/>
    <property type="match status" value="1"/>
</dbReference>
<comment type="similarity">
    <text evidence="5 11">Belongs to the VPS35 family.</text>
</comment>
<dbReference type="GO" id="GO:0005794">
    <property type="term" value="C:Golgi apparatus"/>
    <property type="evidence" value="ECO:0007669"/>
    <property type="project" value="UniProtKB-SubCell"/>
</dbReference>
<gene>
    <name evidence="12" type="ORF">C2E21_7749</name>
</gene>
<name>A0A2P6TGB8_CHLSO</name>
<accession>A0A2P6TGB8</accession>
<dbReference type="OrthoDB" id="10258141at2759"/>
<dbReference type="Gene3D" id="1.25.40.660">
    <property type="entry name" value="Vacuolar protein sorting-associated protein 35, helical subcomplex Vps35-C"/>
    <property type="match status" value="1"/>
</dbReference>
<sequence>MVEPSYAPDEQKAWLKDASNAVKRHGFYLRKAIDDDNMKEALRYSAALLGELRTSLLSPQKYYELYMQACDELRNLEMFFREEQAKGRPHADLYDLVQHAGNIVPRLYLLCTAGACYIRGGEAPAMLILRDVVEMCKGVQHPTRGLFLRAYLVQVMRGLLPDTGSKFEGEEGGNVVDALEFLLVNFTEMNKLWVRMAHQGSPRDREKRDRERSQLSDLVGKNLTYLSQLDGLTFQLYRDVVLPRVLEQVVSCRDDIAQQYLMQCVIMVFPDEFHLGTLQSLLGALPQLQPGVRVHTVLSLLMDRLANYAAGDHSVVTQMSGVDAFGQMSGVALKVVEQHPEMPGADVAAMYSALLAFSGTVYPDQLEYVDRVLQTCHNALQRRGPITDPRAEKQVVALLSTPLDKYDVVTVLGLAHYPSVMELLQPRVKREVATKIVQTVLRGGTLITSVDQAEMLFSFIAPLVRDMEGLQDELDDEDIAEDASLLARLVHQLRAPGGDTDAQYSILQAAQRHFLTGGPQRARHTLTPLAFAALQAVRAVAAAETAGSPPKVDAAAWYRFLHQTASELAAVPAAELALQLFLTCAHSASEEAGLDVTAYEFFEQAFVLYEESIPDSRQEVRALQSIMGTLNRCYAIAPEERAALCHKAASYCAKLLKRVDQCQAVLACSHLHWQPEKEGKQAARDEQAVLACLKRALKIANAAQQQLAVAAKRPAADAGLGPGGLFVEILNHYLYFFDQGCQQITAAVLQSLLELVANEMAAEGCRDNEPLQAFYANTLTHIRQQKAKGGDVAARYDTLQV</sequence>
<comment type="caution">
    <text evidence="12">The sequence shown here is derived from an EMBL/GenBank/DDBJ whole genome shotgun (WGS) entry which is preliminary data.</text>
</comment>
<dbReference type="Pfam" id="PF03635">
    <property type="entry name" value="Vps35"/>
    <property type="match status" value="1"/>
</dbReference>
<dbReference type="GO" id="GO:0042147">
    <property type="term" value="P:retrograde transport, endosome to Golgi"/>
    <property type="evidence" value="ECO:0007669"/>
    <property type="project" value="InterPro"/>
</dbReference>
<comment type="function">
    <text evidence="11">Plays a role in vesicular protein sorting.</text>
</comment>
<evidence type="ECO:0000256" key="9">
    <source>
        <dbReference type="ARBA" id="ARBA00023034"/>
    </source>
</evidence>
<evidence type="ECO:0000256" key="6">
    <source>
        <dbReference type="ARBA" id="ARBA00022448"/>
    </source>
</evidence>
<dbReference type="Proteomes" id="UP000239899">
    <property type="component" value="Unassembled WGS sequence"/>
</dbReference>
<evidence type="ECO:0000256" key="4">
    <source>
        <dbReference type="ARBA" id="ARBA00004546"/>
    </source>
</evidence>
<keyword evidence="7" id="KW-0963">Cytoplasm</keyword>
<dbReference type="STRING" id="3076.A0A2P6TGB8"/>
<protein>
    <recommendedName>
        <fullName evidence="11">Vacuolar protein sorting-associated protein 35</fullName>
    </recommendedName>
</protein>
<evidence type="ECO:0000256" key="10">
    <source>
        <dbReference type="ARBA" id="ARBA00023136"/>
    </source>
</evidence>
<evidence type="ECO:0000256" key="1">
    <source>
        <dbReference type="ARBA" id="ARBA00004125"/>
    </source>
</evidence>
<dbReference type="GO" id="GO:0005770">
    <property type="term" value="C:late endosome"/>
    <property type="evidence" value="ECO:0007669"/>
    <property type="project" value="TreeGrafter"/>
</dbReference>
<organism evidence="12 13">
    <name type="scientific">Chlorella sorokiniana</name>
    <name type="common">Freshwater green alga</name>
    <dbReference type="NCBI Taxonomy" id="3076"/>
    <lineage>
        <taxon>Eukaryota</taxon>
        <taxon>Viridiplantae</taxon>
        <taxon>Chlorophyta</taxon>
        <taxon>core chlorophytes</taxon>
        <taxon>Trebouxiophyceae</taxon>
        <taxon>Chlorellales</taxon>
        <taxon>Chlorellaceae</taxon>
        <taxon>Chlorella clade</taxon>
        <taxon>Chlorella</taxon>
    </lineage>
</organism>
<evidence type="ECO:0000256" key="7">
    <source>
        <dbReference type="ARBA" id="ARBA00022490"/>
    </source>
</evidence>
<keyword evidence="6 11" id="KW-0813">Transport</keyword>
<dbReference type="PANTHER" id="PTHR11099:SF0">
    <property type="entry name" value="VACUOLAR PROTEIN SORTING-ASSOCIATED PROTEIN 35"/>
    <property type="match status" value="1"/>
</dbReference>
<dbReference type="InterPro" id="IPR005378">
    <property type="entry name" value="Vps35"/>
</dbReference>
<keyword evidence="13" id="KW-1185">Reference proteome</keyword>
<dbReference type="GO" id="GO:0006886">
    <property type="term" value="P:intracellular protein transport"/>
    <property type="evidence" value="ECO:0007669"/>
    <property type="project" value="TreeGrafter"/>
</dbReference>
<evidence type="ECO:0000256" key="8">
    <source>
        <dbReference type="ARBA" id="ARBA00022927"/>
    </source>
</evidence>
<proteinExistence type="inferred from homology"/>
<evidence type="ECO:0000313" key="13">
    <source>
        <dbReference type="Proteomes" id="UP000239899"/>
    </source>
</evidence>
<dbReference type="EMBL" id="LHPG02000017">
    <property type="protein sequence ID" value="PRW33163.1"/>
    <property type="molecule type" value="Genomic_DNA"/>
</dbReference>
<evidence type="ECO:0000256" key="5">
    <source>
        <dbReference type="ARBA" id="ARBA00006536"/>
    </source>
</evidence>
<keyword evidence="8 11" id="KW-0653">Protein transport</keyword>
<dbReference type="GO" id="GO:0030906">
    <property type="term" value="C:retromer, cargo-selective complex"/>
    <property type="evidence" value="ECO:0007669"/>
    <property type="project" value="InterPro"/>
</dbReference>
<evidence type="ECO:0000256" key="2">
    <source>
        <dbReference type="ARBA" id="ARBA00004179"/>
    </source>
</evidence>
<evidence type="ECO:0000256" key="3">
    <source>
        <dbReference type="ARBA" id="ARBA00004496"/>
    </source>
</evidence>
<keyword evidence="10" id="KW-0472">Membrane</keyword>
<dbReference type="PIRSF" id="PIRSF009375">
    <property type="entry name" value="Retromer_Vps35"/>
    <property type="match status" value="1"/>
</dbReference>